<sequence>MEPDESRQGTEQSYFDEVRRRVAAQTPDIAVVLKAVRAAYNLASEAKTLGNPFEDVSGN</sequence>
<gene>
    <name evidence="1" type="ORF">ACS15_4324</name>
</gene>
<protein>
    <submittedName>
        <fullName evidence="1">Uncharacterized protein</fullName>
    </submittedName>
</protein>
<reference evidence="1 2" key="1">
    <citation type="submission" date="2015-09" db="EMBL/GenBank/DDBJ databases">
        <authorList>
            <person name="Xu Y."/>
            <person name="Nagy A."/>
            <person name="Liu N.T."/>
            <person name="Nou X."/>
        </authorList>
    </citation>
    <scope>NUCLEOTIDE SEQUENCE [LARGE SCALE GENOMIC DNA]</scope>
    <source>
        <strain evidence="1 2">FC1138</strain>
    </source>
</reference>
<dbReference type="Proteomes" id="UP000077927">
    <property type="component" value="Chromosome 2"/>
</dbReference>
<accession>A0AAC9FTS4</accession>
<dbReference type="EMBL" id="CP012606">
    <property type="protein sequence ID" value="ANH75602.1"/>
    <property type="molecule type" value="Genomic_DNA"/>
</dbReference>
<proteinExistence type="predicted"/>
<dbReference type="AlphaFoldDB" id="A0AAC9FTS4"/>
<evidence type="ECO:0000313" key="2">
    <source>
        <dbReference type="Proteomes" id="UP000077927"/>
    </source>
</evidence>
<evidence type="ECO:0000313" key="1">
    <source>
        <dbReference type="EMBL" id="ANH75602.1"/>
    </source>
</evidence>
<dbReference type="KEGG" id="rin:ACS15_4324"/>
<organism evidence="1 2">
    <name type="scientific">Ralstonia insidiosa</name>
    <dbReference type="NCBI Taxonomy" id="190721"/>
    <lineage>
        <taxon>Bacteria</taxon>
        <taxon>Pseudomonadati</taxon>
        <taxon>Pseudomonadota</taxon>
        <taxon>Betaproteobacteria</taxon>
        <taxon>Burkholderiales</taxon>
        <taxon>Burkholderiaceae</taxon>
        <taxon>Ralstonia</taxon>
    </lineage>
</organism>
<name>A0AAC9FTS4_9RALS</name>